<evidence type="ECO:0000259" key="1">
    <source>
        <dbReference type="Pfam" id="PF05922"/>
    </source>
</evidence>
<dbReference type="GO" id="GO:0004252">
    <property type="term" value="F:serine-type endopeptidase activity"/>
    <property type="evidence" value="ECO:0007669"/>
    <property type="project" value="InterPro"/>
</dbReference>
<dbReference type="InterPro" id="IPR051048">
    <property type="entry name" value="Peptidase_S8/S53_subtilisin"/>
</dbReference>
<reference evidence="2 3" key="1">
    <citation type="submission" date="2020-09" db="EMBL/GenBank/DDBJ databases">
        <title>De no assembly of potato wild relative species, Solanum commersonii.</title>
        <authorList>
            <person name="Cho K."/>
        </authorList>
    </citation>
    <scope>NUCLEOTIDE SEQUENCE [LARGE SCALE GENOMIC DNA]</scope>
    <source>
        <strain evidence="2">LZ3.2</strain>
        <tissue evidence="2">Leaf</tissue>
    </source>
</reference>
<proteinExistence type="predicted"/>
<organism evidence="2 3">
    <name type="scientific">Solanum commersonii</name>
    <name type="common">Commerson's wild potato</name>
    <name type="synonym">Commerson's nightshade</name>
    <dbReference type="NCBI Taxonomy" id="4109"/>
    <lineage>
        <taxon>Eukaryota</taxon>
        <taxon>Viridiplantae</taxon>
        <taxon>Streptophyta</taxon>
        <taxon>Embryophyta</taxon>
        <taxon>Tracheophyta</taxon>
        <taxon>Spermatophyta</taxon>
        <taxon>Magnoliopsida</taxon>
        <taxon>eudicotyledons</taxon>
        <taxon>Gunneridae</taxon>
        <taxon>Pentapetalae</taxon>
        <taxon>asterids</taxon>
        <taxon>lamiids</taxon>
        <taxon>Solanales</taxon>
        <taxon>Solanaceae</taxon>
        <taxon>Solanoideae</taxon>
        <taxon>Solaneae</taxon>
        <taxon>Solanum</taxon>
    </lineage>
</organism>
<accession>A0A9J5XN44</accession>
<dbReference type="SUPFAM" id="SSF52743">
    <property type="entry name" value="Subtilisin-like"/>
    <property type="match status" value="1"/>
</dbReference>
<dbReference type="PANTHER" id="PTHR43399:SF5">
    <property type="entry name" value="PEPTIDASE S8 FAMILY WITH PROTEASE-ASSOCIATED DOMAIN"/>
    <property type="match status" value="1"/>
</dbReference>
<dbReference type="Pfam" id="PF05922">
    <property type="entry name" value="Inhibitor_I9"/>
    <property type="match status" value="1"/>
</dbReference>
<sequence length="128" mass="14620">MQSDLETYIVQVESPESQISTQSSRMDLESWYKSFLPKTIETAGLDEKPRLIYSYHNVIIGFAARLSAKQVKEIEMTPGFISAWRQRILFLHTTHTPSFLGLQQNIRLWRDANYGKGVIIGVLDTGIT</sequence>
<protein>
    <recommendedName>
        <fullName evidence="1">Inhibitor I9 domain-containing protein</fullName>
    </recommendedName>
</protein>
<keyword evidence="3" id="KW-1185">Reference proteome</keyword>
<dbReference type="Proteomes" id="UP000824120">
    <property type="component" value="Chromosome 8"/>
</dbReference>
<evidence type="ECO:0000313" key="2">
    <source>
        <dbReference type="EMBL" id="KAG5588895.1"/>
    </source>
</evidence>
<dbReference type="EMBL" id="JACXVP010000008">
    <property type="protein sequence ID" value="KAG5588895.1"/>
    <property type="molecule type" value="Genomic_DNA"/>
</dbReference>
<dbReference type="InterPro" id="IPR036852">
    <property type="entry name" value="Peptidase_S8/S53_dom_sf"/>
</dbReference>
<feature type="domain" description="Inhibitor I9" evidence="1">
    <location>
        <begin position="7"/>
        <end position="92"/>
    </location>
</feature>
<dbReference type="Gene3D" id="3.40.50.200">
    <property type="entry name" value="Peptidase S8/S53 domain"/>
    <property type="match status" value="1"/>
</dbReference>
<dbReference type="Gene3D" id="3.30.70.80">
    <property type="entry name" value="Peptidase S8 propeptide/proteinase inhibitor I9"/>
    <property type="match status" value="1"/>
</dbReference>
<evidence type="ECO:0000313" key="3">
    <source>
        <dbReference type="Proteomes" id="UP000824120"/>
    </source>
</evidence>
<name>A0A9J5XN44_SOLCO</name>
<dbReference type="OrthoDB" id="1738212at2759"/>
<dbReference type="GO" id="GO:0006508">
    <property type="term" value="P:proteolysis"/>
    <property type="evidence" value="ECO:0007669"/>
    <property type="project" value="InterPro"/>
</dbReference>
<comment type="caution">
    <text evidence="2">The sequence shown here is derived from an EMBL/GenBank/DDBJ whole genome shotgun (WGS) entry which is preliminary data.</text>
</comment>
<dbReference type="AlphaFoldDB" id="A0A9J5XN44"/>
<dbReference type="InterPro" id="IPR037045">
    <property type="entry name" value="S8pro/Inhibitor_I9_sf"/>
</dbReference>
<gene>
    <name evidence="2" type="ORF">H5410_039409</name>
</gene>
<dbReference type="PANTHER" id="PTHR43399">
    <property type="entry name" value="SUBTILISIN-RELATED"/>
    <property type="match status" value="1"/>
</dbReference>
<dbReference type="InterPro" id="IPR010259">
    <property type="entry name" value="S8pro/Inhibitor_I9"/>
</dbReference>